<dbReference type="SMART" id="SM00343">
    <property type="entry name" value="ZnF_C2HC"/>
    <property type="match status" value="1"/>
</dbReference>
<comment type="caution">
    <text evidence="4">The sequence shown here is derived from an EMBL/GenBank/DDBJ whole genome shotgun (WGS) entry which is preliminary data.</text>
</comment>
<dbReference type="SUPFAM" id="SSF57756">
    <property type="entry name" value="Retrovirus zinc finger-like domains"/>
    <property type="match status" value="1"/>
</dbReference>
<dbReference type="GO" id="GO:0008270">
    <property type="term" value="F:zinc ion binding"/>
    <property type="evidence" value="ECO:0007669"/>
    <property type="project" value="UniProtKB-KW"/>
</dbReference>
<dbReference type="InterPro" id="IPR001878">
    <property type="entry name" value="Znf_CCHC"/>
</dbReference>
<dbReference type="EMBL" id="PKPP01011821">
    <property type="protein sequence ID" value="PWA43445.1"/>
    <property type="molecule type" value="Genomic_DNA"/>
</dbReference>
<keyword evidence="1" id="KW-0862">Zinc</keyword>
<feature type="domain" description="CCHC-type" evidence="3">
    <location>
        <begin position="312"/>
        <end position="328"/>
    </location>
</feature>
<reference evidence="4 5" key="1">
    <citation type="journal article" date="2018" name="Mol. Plant">
        <title>The genome of Artemisia annua provides insight into the evolution of Asteraceae family and artemisinin biosynthesis.</title>
        <authorList>
            <person name="Shen Q."/>
            <person name="Zhang L."/>
            <person name="Liao Z."/>
            <person name="Wang S."/>
            <person name="Yan T."/>
            <person name="Shi P."/>
            <person name="Liu M."/>
            <person name="Fu X."/>
            <person name="Pan Q."/>
            <person name="Wang Y."/>
            <person name="Lv Z."/>
            <person name="Lu X."/>
            <person name="Zhang F."/>
            <person name="Jiang W."/>
            <person name="Ma Y."/>
            <person name="Chen M."/>
            <person name="Hao X."/>
            <person name="Li L."/>
            <person name="Tang Y."/>
            <person name="Lv G."/>
            <person name="Zhou Y."/>
            <person name="Sun X."/>
            <person name="Brodelius P.E."/>
            <person name="Rose J.K.C."/>
            <person name="Tang K."/>
        </authorList>
    </citation>
    <scope>NUCLEOTIDE SEQUENCE [LARGE SCALE GENOMIC DNA]</scope>
    <source>
        <strain evidence="5">cv. Huhao1</strain>
        <tissue evidence="4">Leaf</tissue>
    </source>
</reference>
<dbReference type="PROSITE" id="PS50158">
    <property type="entry name" value="ZF_CCHC"/>
    <property type="match status" value="1"/>
</dbReference>
<keyword evidence="1" id="KW-0863">Zinc-finger</keyword>
<dbReference type="Pfam" id="PF14223">
    <property type="entry name" value="Retrotran_gag_2"/>
    <property type="match status" value="1"/>
</dbReference>
<sequence length="496" mass="56811">MSTTQDALAAGSDARPPMLYRGNYVQWSSRFMNVLMGYKERKLLINSIKNGLYVMKEIPDSANEGQKRLQTEDDLDQAELAQFEADIRAKNLILYGLSNDIYNAIDSNLTAHDLWKALEQLMQGADVGTQTQQTLALWNYQSFKQLPEESLEDAYIRFNKLINEMNRHNLKRSNIEHNTMFLTNLQPEWRRFTIAIRQNQDLTAKDIKNLFDLLKHNQVEVNDILEQKHDSTDPNQDQASVELTKIVQNLALLGKQIQKTFYKRPTNNNLRITSAPTTINKRQDLPPRGEAMRQGVQKNEKNDGGQNNQDPKCFGCGQQGHFAKNCPNGKVHNKDYYRQKMLLADIEEKGKILNADENDFMMDTDDEGELLETNMVYMASLEKVDVFEAQEEDATPSFDTDAEEDDTLVNKVHTSDACDYDALDELIHGHPRTINKSIVVTTRSETSRRDNTQLHTNSIESNHASTSQDHVDMLQNYATIQTQIQNYANLIKLDKT</sequence>
<organism evidence="4 5">
    <name type="scientific">Artemisia annua</name>
    <name type="common">Sweet wormwood</name>
    <dbReference type="NCBI Taxonomy" id="35608"/>
    <lineage>
        <taxon>Eukaryota</taxon>
        <taxon>Viridiplantae</taxon>
        <taxon>Streptophyta</taxon>
        <taxon>Embryophyta</taxon>
        <taxon>Tracheophyta</taxon>
        <taxon>Spermatophyta</taxon>
        <taxon>Magnoliopsida</taxon>
        <taxon>eudicotyledons</taxon>
        <taxon>Gunneridae</taxon>
        <taxon>Pentapetalae</taxon>
        <taxon>asterids</taxon>
        <taxon>campanulids</taxon>
        <taxon>Asterales</taxon>
        <taxon>Asteraceae</taxon>
        <taxon>Asteroideae</taxon>
        <taxon>Anthemideae</taxon>
        <taxon>Artemisiinae</taxon>
        <taxon>Artemisia</taxon>
    </lineage>
</organism>
<evidence type="ECO:0000259" key="3">
    <source>
        <dbReference type="PROSITE" id="PS50158"/>
    </source>
</evidence>
<evidence type="ECO:0000256" key="1">
    <source>
        <dbReference type="PROSITE-ProRule" id="PRU00047"/>
    </source>
</evidence>
<keyword evidence="1" id="KW-0479">Metal-binding</keyword>
<name>A0A2U1L378_ARTAN</name>
<dbReference type="OrthoDB" id="1738411at2759"/>
<dbReference type="AlphaFoldDB" id="A0A2U1L378"/>
<feature type="region of interest" description="Disordered" evidence="2">
    <location>
        <begin position="443"/>
        <end position="466"/>
    </location>
</feature>
<evidence type="ECO:0000313" key="5">
    <source>
        <dbReference type="Proteomes" id="UP000245207"/>
    </source>
</evidence>
<feature type="region of interest" description="Disordered" evidence="2">
    <location>
        <begin position="268"/>
        <end position="309"/>
    </location>
</feature>
<feature type="compositionally biased region" description="Polar residues" evidence="2">
    <location>
        <begin position="453"/>
        <end position="466"/>
    </location>
</feature>
<dbReference type="Proteomes" id="UP000245207">
    <property type="component" value="Unassembled WGS sequence"/>
</dbReference>
<evidence type="ECO:0000313" key="4">
    <source>
        <dbReference type="EMBL" id="PWA43445.1"/>
    </source>
</evidence>
<accession>A0A2U1L378</accession>
<gene>
    <name evidence="4" type="ORF">CTI12_AA535490</name>
</gene>
<dbReference type="Pfam" id="PF00098">
    <property type="entry name" value="zf-CCHC"/>
    <property type="match status" value="1"/>
</dbReference>
<proteinExistence type="predicted"/>
<dbReference type="Gene3D" id="4.10.60.10">
    <property type="entry name" value="Zinc finger, CCHC-type"/>
    <property type="match status" value="1"/>
</dbReference>
<feature type="compositionally biased region" description="Basic and acidic residues" evidence="2">
    <location>
        <begin position="281"/>
        <end position="291"/>
    </location>
</feature>
<evidence type="ECO:0000256" key="2">
    <source>
        <dbReference type="SAM" id="MobiDB-lite"/>
    </source>
</evidence>
<dbReference type="InterPro" id="IPR036875">
    <property type="entry name" value="Znf_CCHC_sf"/>
</dbReference>
<protein>
    <recommendedName>
        <fullName evidence="3">CCHC-type domain-containing protein</fullName>
    </recommendedName>
</protein>
<feature type="compositionally biased region" description="Polar residues" evidence="2">
    <location>
        <begin position="268"/>
        <end position="280"/>
    </location>
</feature>
<keyword evidence="5" id="KW-1185">Reference proteome</keyword>
<dbReference type="GO" id="GO:0003676">
    <property type="term" value="F:nucleic acid binding"/>
    <property type="evidence" value="ECO:0007669"/>
    <property type="project" value="InterPro"/>
</dbReference>